<comment type="subcellular location">
    <subcellularLocation>
        <location evidence="1">Nucleus</location>
    </subcellularLocation>
</comment>
<dbReference type="CDD" id="cd00084">
    <property type="entry name" value="HMG-box_SF"/>
    <property type="match status" value="1"/>
</dbReference>
<evidence type="ECO:0000256" key="5">
    <source>
        <dbReference type="SAM" id="MobiDB-lite"/>
    </source>
</evidence>
<evidence type="ECO:0000259" key="6">
    <source>
        <dbReference type="PROSITE" id="PS50118"/>
    </source>
</evidence>
<dbReference type="InterPro" id="IPR009071">
    <property type="entry name" value="HMG_box_dom"/>
</dbReference>
<dbReference type="PANTHER" id="PTHR48112:SF32">
    <property type="entry name" value="HIGH MOBILITY GROUP PROTEIN B3"/>
    <property type="match status" value="1"/>
</dbReference>
<feature type="compositionally biased region" description="Basic and acidic residues" evidence="5">
    <location>
        <begin position="96"/>
        <end position="110"/>
    </location>
</feature>
<gene>
    <name evidence="7" type="ORF">GLOTRDRAFT_140950</name>
</gene>
<dbReference type="eggNOG" id="KOG0381">
    <property type="taxonomic scope" value="Eukaryota"/>
</dbReference>
<accession>S7PVL6</accession>
<reference evidence="7 8" key="1">
    <citation type="journal article" date="2012" name="Science">
        <title>The Paleozoic origin of enzymatic lignin decomposition reconstructed from 31 fungal genomes.</title>
        <authorList>
            <person name="Floudas D."/>
            <person name="Binder M."/>
            <person name="Riley R."/>
            <person name="Barry K."/>
            <person name="Blanchette R.A."/>
            <person name="Henrissat B."/>
            <person name="Martinez A.T."/>
            <person name="Otillar R."/>
            <person name="Spatafora J.W."/>
            <person name="Yadav J.S."/>
            <person name="Aerts A."/>
            <person name="Benoit I."/>
            <person name="Boyd A."/>
            <person name="Carlson A."/>
            <person name="Copeland A."/>
            <person name="Coutinho P.M."/>
            <person name="de Vries R.P."/>
            <person name="Ferreira P."/>
            <person name="Findley K."/>
            <person name="Foster B."/>
            <person name="Gaskell J."/>
            <person name="Glotzer D."/>
            <person name="Gorecki P."/>
            <person name="Heitman J."/>
            <person name="Hesse C."/>
            <person name="Hori C."/>
            <person name="Igarashi K."/>
            <person name="Jurgens J.A."/>
            <person name="Kallen N."/>
            <person name="Kersten P."/>
            <person name="Kohler A."/>
            <person name="Kuees U."/>
            <person name="Kumar T.K.A."/>
            <person name="Kuo A."/>
            <person name="LaButti K."/>
            <person name="Larrondo L.F."/>
            <person name="Lindquist E."/>
            <person name="Ling A."/>
            <person name="Lombard V."/>
            <person name="Lucas S."/>
            <person name="Lundell T."/>
            <person name="Martin R."/>
            <person name="McLaughlin D.J."/>
            <person name="Morgenstern I."/>
            <person name="Morin E."/>
            <person name="Murat C."/>
            <person name="Nagy L.G."/>
            <person name="Nolan M."/>
            <person name="Ohm R.A."/>
            <person name="Patyshakuliyeva A."/>
            <person name="Rokas A."/>
            <person name="Ruiz-Duenas F.J."/>
            <person name="Sabat G."/>
            <person name="Salamov A."/>
            <person name="Samejima M."/>
            <person name="Schmutz J."/>
            <person name="Slot J.C."/>
            <person name="St John F."/>
            <person name="Stenlid J."/>
            <person name="Sun H."/>
            <person name="Sun S."/>
            <person name="Syed K."/>
            <person name="Tsang A."/>
            <person name="Wiebenga A."/>
            <person name="Young D."/>
            <person name="Pisabarro A."/>
            <person name="Eastwood D.C."/>
            <person name="Martin F."/>
            <person name="Cullen D."/>
            <person name="Grigoriev I.V."/>
            <person name="Hibbett D.S."/>
        </authorList>
    </citation>
    <scope>NUCLEOTIDE SEQUENCE [LARGE SCALE GENOMIC DNA]</scope>
    <source>
        <strain evidence="7 8">ATCC 11539</strain>
    </source>
</reference>
<dbReference type="Pfam" id="PF09011">
    <property type="entry name" value="HMG_box_2"/>
    <property type="match status" value="1"/>
</dbReference>
<dbReference type="PANTHER" id="PTHR48112">
    <property type="entry name" value="HIGH MOBILITY GROUP PROTEIN DSP1"/>
    <property type="match status" value="1"/>
</dbReference>
<dbReference type="GeneID" id="19304652"/>
<dbReference type="OMA" id="DIPYVEA"/>
<dbReference type="SUPFAM" id="SSF47095">
    <property type="entry name" value="HMG-box"/>
    <property type="match status" value="2"/>
</dbReference>
<keyword evidence="8" id="KW-1185">Reference proteome</keyword>
<keyword evidence="2 4" id="KW-0238">DNA-binding</keyword>
<evidence type="ECO:0000256" key="4">
    <source>
        <dbReference type="PROSITE-ProRule" id="PRU00267"/>
    </source>
</evidence>
<feature type="compositionally biased region" description="Basic residues" evidence="5">
    <location>
        <begin position="79"/>
        <end position="95"/>
    </location>
</feature>
<dbReference type="Gene3D" id="1.10.30.10">
    <property type="entry name" value="High mobility group box domain"/>
    <property type="match status" value="2"/>
</dbReference>
<proteinExistence type="predicted"/>
<feature type="DNA-binding region" description="HMG box" evidence="4">
    <location>
        <begin position="110"/>
        <end position="179"/>
    </location>
</feature>
<feature type="domain" description="HMG box" evidence="6">
    <location>
        <begin position="207"/>
        <end position="276"/>
    </location>
</feature>
<dbReference type="EMBL" id="KB469310">
    <property type="protein sequence ID" value="EPQ51543.1"/>
    <property type="molecule type" value="Genomic_DNA"/>
</dbReference>
<dbReference type="KEGG" id="gtr:GLOTRDRAFT_140950"/>
<dbReference type="InterPro" id="IPR050342">
    <property type="entry name" value="HMGB"/>
</dbReference>
<feature type="compositionally biased region" description="Basic residues" evidence="5">
    <location>
        <begin position="59"/>
        <end position="71"/>
    </location>
</feature>
<name>S7PVL6_GLOTA</name>
<evidence type="ECO:0000256" key="3">
    <source>
        <dbReference type="ARBA" id="ARBA00023242"/>
    </source>
</evidence>
<sequence>MFSILPRLSRTLAFSAPVFRAPTRRTLLTTAVRFEPATAKAKATRAPRAKAADSGVKKTATKAKPKAKPKTKTTTQAKAKAKAPPKAKAKPKVKKVKTDKPRLTQEDLPPKKPPPPYVIFYSRYLNGLPQPIRGPSAVLQAARTASGIWKEMSEHEKQAFSDEYRSLLPEYEKAREAYWTKVDPAVVRRINKEKAKDGKRRLRSPVSRRVPNPYALFVKENAAEIRAGLDSNSLTPRQMVGATGKEAAQRWKALSEEEKKRYVDEAKAKREAADAS</sequence>
<dbReference type="InterPro" id="IPR036910">
    <property type="entry name" value="HMG_box_dom_sf"/>
</dbReference>
<feature type="DNA-binding region" description="HMG box" evidence="4">
    <location>
        <begin position="207"/>
        <end position="276"/>
    </location>
</feature>
<dbReference type="HOGENOM" id="CLU_083681_0_0_1"/>
<dbReference type="OrthoDB" id="1919336at2759"/>
<dbReference type="GO" id="GO:0005634">
    <property type="term" value="C:nucleus"/>
    <property type="evidence" value="ECO:0007669"/>
    <property type="project" value="UniProtKB-SubCell"/>
</dbReference>
<dbReference type="RefSeq" id="XP_007869999.1">
    <property type="nucleotide sequence ID" value="XM_007871808.1"/>
</dbReference>
<keyword evidence="3 4" id="KW-0539">Nucleus</keyword>
<evidence type="ECO:0000313" key="7">
    <source>
        <dbReference type="EMBL" id="EPQ51543.1"/>
    </source>
</evidence>
<evidence type="ECO:0000256" key="2">
    <source>
        <dbReference type="ARBA" id="ARBA00023125"/>
    </source>
</evidence>
<protein>
    <recommendedName>
        <fullName evidence="6">HMG box domain-containing protein</fullName>
    </recommendedName>
</protein>
<dbReference type="STRING" id="670483.S7PVL6"/>
<evidence type="ECO:0000256" key="1">
    <source>
        <dbReference type="ARBA" id="ARBA00004123"/>
    </source>
</evidence>
<dbReference type="PROSITE" id="PS50118">
    <property type="entry name" value="HMG_BOX_2"/>
    <property type="match status" value="2"/>
</dbReference>
<evidence type="ECO:0000313" key="8">
    <source>
        <dbReference type="Proteomes" id="UP000030669"/>
    </source>
</evidence>
<feature type="region of interest" description="Disordered" evidence="5">
    <location>
        <begin position="38"/>
        <end position="112"/>
    </location>
</feature>
<dbReference type="AlphaFoldDB" id="S7PVL6"/>
<feature type="domain" description="HMG box" evidence="6">
    <location>
        <begin position="110"/>
        <end position="179"/>
    </location>
</feature>
<organism evidence="7 8">
    <name type="scientific">Gloeophyllum trabeum (strain ATCC 11539 / FP-39264 / Madison 617)</name>
    <name type="common">Brown rot fungus</name>
    <dbReference type="NCBI Taxonomy" id="670483"/>
    <lineage>
        <taxon>Eukaryota</taxon>
        <taxon>Fungi</taxon>
        <taxon>Dikarya</taxon>
        <taxon>Basidiomycota</taxon>
        <taxon>Agaricomycotina</taxon>
        <taxon>Agaricomycetes</taxon>
        <taxon>Gloeophyllales</taxon>
        <taxon>Gloeophyllaceae</taxon>
        <taxon>Gloeophyllum</taxon>
    </lineage>
</organism>
<dbReference type="SMART" id="SM00398">
    <property type="entry name" value="HMG"/>
    <property type="match status" value="2"/>
</dbReference>
<dbReference type="GO" id="GO:0003677">
    <property type="term" value="F:DNA binding"/>
    <property type="evidence" value="ECO:0007669"/>
    <property type="project" value="UniProtKB-UniRule"/>
</dbReference>
<dbReference type="Proteomes" id="UP000030669">
    <property type="component" value="Unassembled WGS sequence"/>
</dbReference>